<keyword evidence="1" id="KW-0812">Transmembrane</keyword>
<reference evidence="2" key="1">
    <citation type="submission" date="2014-11" db="EMBL/GenBank/DDBJ databases">
        <authorList>
            <person name="Amaro Gonzalez C."/>
        </authorList>
    </citation>
    <scope>NUCLEOTIDE SEQUENCE</scope>
</reference>
<evidence type="ECO:0000256" key="1">
    <source>
        <dbReference type="SAM" id="Phobius"/>
    </source>
</evidence>
<name>A0A0E9SR38_ANGAN</name>
<dbReference type="EMBL" id="GBXM01065589">
    <property type="protein sequence ID" value="JAH42988.1"/>
    <property type="molecule type" value="Transcribed_RNA"/>
</dbReference>
<keyword evidence="1" id="KW-1133">Transmembrane helix</keyword>
<sequence length="65" mass="7271">MGLNGISLGGGYIVHVMYYLCSLCYFWSYDIKNINIQEEGIMHSDDMTDEGTFLKLQGDVAFGPV</sequence>
<dbReference type="AlphaFoldDB" id="A0A0E9SR38"/>
<proteinExistence type="predicted"/>
<accession>A0A0E9SR38</accession>
<protein>
    <submittedName>
        <fullName evidence="2">Uncharacterized protein</fullName>
    </submittedName>
</protein>
<feature type="transmembrane region" description="Helical" evidence="1">
    <location>
        <begin position="6"/>
        <end position="27"/>
    </location>
</feature>
<organism evidence="2">
    <name type="scientific">Anguilla anguilla</name>
    <name type="common">European freshwater eel</name>
    <name type="synonym">Muraena anguilla</name>
    <dbReference type="NCBI Taxonomy" id="7936"/>
    <lineage>
        <taxon>Eukaryota</taxon>
        <taxon>Metazoa</taxon>
        <taxon>Chordata</taxon>
        <taxon>Craniata</taxon>
        <taxon>Vertebrata</taxon>
        <taxon>Euteleostomi</taxon>
        <taxon>Actinopterygii</taxon>
        <taxon>Neopterygii</taxon>
        <taxon>Teleostei</taxon>
        <taxon>Anguilliformes</taxon>
        <taxon>Anguillidae</taxon>
        <taxon>Anguilla</taxon>
    </lineage>
</organism>
<keyword evidence="1" id="KW-0472">Membrane</keyword>
<reference evidence="2" key="2">
    <citation type="journal article" date="2015" name="Fish Shellfish Immunol.">
        <title>Early steps in the European eel (Anguilla anguilla)-Vibrio vulnificus interaction in the gills: Role of the RtxA13 toxin.</title>
        <authorList>
            <person name="Callol A."/>
            <person name="Pajuelo D."/>
            <person name="Ebbesson L."/>
            <person name="Teles M."/>
            <person name="MacKenzie S."/>
            <person name="Amaro C."/>
        </authorList>
    </citation>
    <scope>NUCLEOTIDE SEQUENCE</scope>
</reference>
<evidence type="ECO:0000313" key="2">
    <source>
        <dbReference type="EMBL" id="JAH42988.1"/>
    </source>
</evidence>